<feature type="compositionally biased region" description="Gly residues" evidence="1">
    <location>
        <begin position="89"/>
        <end position="98"/>
    </location>
</feature>
<reference evidence="3" key="1">
    <citation type="journal article" date="2019" name="Int. J. Syst. Evol. Microbiol.">
        <title>The Global Catalogue of Microorganisms (GCM) 10K type strain sequencing project: providing services to taxonomists for standard genome sequencing and annotation.</title>
        <authorList>
            <consortium name="The Broad Institute Genomics Platform"/>
            <consortium name="The Broad Institute Genome Sequencing Center for Infectious Disease"/>
            <person name="Wu L."/>
            <person name="Ma J."/>
        </authorList>
    </citation>
    <scope>NUCLEOTIDE SEQUENCE [LARGE SCALE GENOMIC DNA]</scope>
    <source>
        <strain evidence="3">JCM 19015</strain>
    </source>
</reference>
<feature type="compositionally biased region" description="Acidic residues" evidence="1">
    <location>
        <begin position="1"/>
        <end position="13"/>
    </location>
</feature>
<proteinExistence type="predicted"/>
<feature type="compositionally biased region" description="Acidic residues" evidence="1">
    <location>
        <begin position="41"/>
        <end position="55"/>
    </location>
</feature>
<feature type="compositionally biased region" description="Acidic residues" evidence="1">
    <location>
        <begin position="109"/>
        <end position="124"/>
    </location>
</feature>
<comment type="caution">
    <text evidence="2">The sequence shown here is derived from an EMBL/GenBank/DDBJ whole genome shotgun (WGS) entry which is preliminary data.</text>
</comment>
<protein>
    <recommendedName>
        <fullName evidence="4">Sugar ABC transporter ATPase</fullName>
    </recommendedName>
</protein>
<dbReference type="EMBL" id="BAABLP010000002">
    <property type="protein sequence ID" value="GAA4742727.1"/>
    <property type="molecule type" value="Genomic_DNA"/>
</dbReference>
<name>A0ABP8YZU5_9MICO</name>
<feature type="region of interest" description="Disordered" evidence="1">
    <location>
        <begin position="1"/>
        <end position="61"/>
    </location>
</feature>
<evidence type="ECO:0008006" key="4">
    <source>
        <dbReference type="Google" id="ProtNLM"/>
    </source>
</evidence>
<feature type="region of interest" description="Disordered" evidence="1">
    <location>
        <begin position="83"/>
        <end position="124"/>
    </location>
</feature>
<keyword evidence="3" id="KW-1185">Reference proteome</keyword>
<evidence type="ECO:0000313" key="2">
    <source>
        <dbReference type="EMBL" id="GAA4742727.1"/>
    </source>
</evidence>
<accession>A0ABP8YZU5</accession>
<dbReference type="Proteomes" id="UP001500121">
    <property type="component" value="Unassembled WGS sequence"/>
</dbReference>
<organism evidence="2 3">
    <name type="scientific">Amnibacterium soli</name>
    <dbReference type="NCBI Taxonomy" id="1282736"/>
    <lineage>
        <taxon>Bacteria</taxon>
        <taxon>Bacillati</taxon>
        <taxon>Actinomycetota</taxon>
        <taxon>Actinomycetes</taxon>
        <taxon>Micrococcales</taxon>
        <taxon>Microbacteriaceae</taxon>
        <taxon>Amnibacterium</taxon>
    </lineage>
</organism>
<sequence length="124" mass="12559">MPDMSDITDDEAADIGAADPITGVAAGGDDLARDTVLPDSGVEDGDDEAEEDGGESADYARGDWATIQAESNSTVTNDAVAGETVYAGEGDGNDGPTGGAPAETRPDEPDNGIDPDSIDLEDER</sequence>
<evidence type="ECO:0000313" key="3">
    <source>
        <dbReference type="Proteomes" id="UP001500121"/>
    </source>
</evidence>
<gene>
    <name evidence="2" type="ORF">GCM10025783_12690</name>
</gene>
<evidence type="ECO:0000256" key="1">
    <source>
        <dbReference type="SAM" id="MobiDB-lite"/>
    </source>
</evidence>